<dbReference type="GO" id="GO:0004180">
    <property type="term" value="F:carboxypeptidase activity"/>
    <property type="evidence" value="ECO:0007669"/>
    <property type="project" value="UniProtKB-ARBA"/>
</dbReference>
<dbReference type="SUPFAM" id="SSF141523">
    <property type="entry name" value="L,D-transpeptidase catalytic domain-like"/>
    <property type="match status" value="1"/>
</dbReference>
<dbReference type="CDD" id="cd16913">
    <property type="entry name" value="YkuD_like"/>
    <property type="match status" value="1"/>
</dbReference>
<evidence type="ECO:0000256" key="6">
    <source>
        <dbReference type="ARBA" id="ARBA00023316"/>
    </source>
</evidence>
<dbReference type="Proteomes" id="UP000253759">
    <property type="component" value="Unassembled WGS sequence"/>
</dbReference>
<keyword evidence="5 7" id="KW-0573">Peptidoglycan synthesis</keyword>
<evidence type="ECO:0000313" key="11">
    <source>
        <dbReference type="Proteomes" id="UP000253759"/>
    </source>
</evidence>
<evidence type="ECO:0000256" key="4">
    <source>
        <dbReference type="ARBA" id="ARBA00022960"/>
    </source>
</evidence>
<dbReference type="AlphaFoldDB" id="A0A369W3Y2"/>
<evidence type="ECO:0000256" key="2">
    <source>
        <dbReference type="ARBA" id="ARBA00005992"/>
    </source>
</evidence>
<keyword evidence="3" id="KW-0808">Transferase</keyword>
<keyword evidence="4 7" id="KW-0133">Cell shape</keyword>
<dbReference type="PANTHER" id="PTHR41533">
    <property type="entry name" value="L,D-TRANSPEPTIDASE HI_1667-RELATED"/>
    <property type="match status" value="1"/>
</dbReference>
<gene>
    <name evidence="10" type="ORF">DVH29_13580</name>
</gene>
<comment type="similarity">
    <text evidence="2">Belongs to the YkuD family.</text>
</comment>
<dbReference type="GO" id="GO:0071555">
    <property type="term" value="P:cell wall organization"/>
    <property type="evidence" value="ECO:0007669"/>
    <property type="project" value="UniProtKB-UniRule"/>
</dbReference>
<evidence type="ECO:0000313" key="10">
    <source>
        <dbReference type="EMBL" id="RDE08040.1"/>
    </source>
</evidence>
<keyword evidence="11" id="KW-1185">Reference proteome</keyword>
<dbReference type="Gene3D" id="1.10.101.10">
    <property type="entry name" value="PGBD-like superfamily/PGBD"/>
    <property type="match status" value="1"/>
</dbReference>
<name>A0A369W3Y2_9HYPH</name>
<dbReference type="Gene3D" id="2.40.440.10">
    <property type="entry name" value="L,D-transpeptidase catalytic domain-like"/>
    <property type="match status" value="1"/>
</dbReference>
<dbReference type="GO" id="GO:0008360">
    <property type="term" value="P:regulation of cell shape"/>
    <property type="evidence" value="ECO:0007669"/>
    <property type="project" value="UniProtKB-UniRule"/>
</dbReference>
<dbReference type="GO" id="GO:0016740">
    <property type="term" value="F:transferase activity"/>
    <property type="evidence" value="ECO:0007669"/>
    <property type="project" value="UniProtKB-KW"/>
</dbReference>
<dbReference type="InterPro" id="IPR045380">
    <property type="entry name" value="LD_TPept_scaffold_dom"/>
</dbReference>
<evidence type="ECO:0000256" key="8">
    <source>
        <dbReference type="SAM" id="MobiDB-lite"/>
    </source>
</evidence>
<evidence type="ECO:0000256" key="3">
    <source>
        <dbReference type="ARBA" id="ARBA00022679"/>
    </source>
</evidence>
<organism evidence="10 11">
    <name type="scientific">Pelagibacterium lacus</name>
    <dbReference type="NCBI Taxonomy" id="2282655"/>
    <lineage>
        <taxon>Bacteria</taxon>
        <taxon>Pseudomonadati</taxon>
        <taxon>Pseudomonadota</taxon>
        <taxon>Alphaproteobacteria</taxon>
        <taxon>Hyphomicrobiales</taxon>
        <taxon>Devosiaceae</taxon>
        <taxon>Pelagibacterium</taxon>
    </lineage>
</organism>
<feature type="domain" description="L,D-TPase catalytic" evidence="9">
    <location>
        <begin position="374"/>
        <end position="547"/>
    </location>
</feature>
<evidence type="ECO:0000259" key="9">
    <source>
        <dbReference type="PROSITE" id="PS52029"/>
    </source>
</evidence>
<dbReference type="InterPro" id="IPR036365">
    <property type="entry name" value="PGBD-like_sf"/>
</dbReference>
<dbReference type="InterPro" id="IPR036366">
    <property type="entry name" value="PGBDSf"/>
</dbReference>
<dbReference type="InterPro" id="IPR038063">
    <property type="entry name" value="Transpep_catalytic_dom"/>
</dbReference>
<dbReference type="PROSITE" id="PS52029">
    <property type="entry name" value="LD_TPASE"/>
    <property type="match status" value="1"/>
</dbReference>
<sequence>MLPESLNDPRSTMTQMRAGWPARHPHIDSNLRASVSDSPETAPARWKRMDMGLGMKTLFLAALAGVSLLAFPSVSSAYQTVSVAGVEATRILIAPPRNDLERSIRAGLQQALDDATGARAGADARQLYYFYGTRHFAPLWLEETTDGIVFSAAAESVIALFEDANLQGLDPDDYRLEGLDVAAASGNPHALAGLEAAFSAAILRYATDAHAGRLDPRTVSGFIDVAPKTVDEAELFSALAASGDPASVLMRYHPTHPEFVALRDLLARHEAGEFEAREPIAESGLIKLGMHDPRVPLLRDRLEIDAPIGGDAAVYDAQLMAAIEAFQTRMGLNPDGVVGPATIAAINGANGSSRAEIIANMERWRWMPEDLGAFNVFVNIPEYRLDVVRDGRSVWDTRVIVGTKANQTPVFSDMIRHVVTNPYWNVPSSILSGEIFPQVARNPNYIASQNMELLYQGQAIDPWTVDWSRATPSMFRVRQKPGTSNALGQVKFLFPNSHDVYLHDTNARYLFDRSMRALSHGCVRVEDPFGFAEALLQFEPSLTVASLETTLGGNERWFNMDRKVPVHLAYFTLRIDQDGTVRSFGDLYDHDAKMIELLGL</sequence>
<reference evidence="11" key="1">
    <citation type="submission" date="2018-07" db="EMBL/GenBank/DDBJ databases">
        <authorList>
            <person name="Liu B.-T."/>
            <person name="Du Z."/>
        </authorList>
    </citation>
    <scope>NUCLEOTIDE SEQUENCE [LARGE SCALE GENOMIC DNA]</scope>
    <source>
        <strain evidence="11">XYN52</strain>
    </source>
</reference>
<comment type="caution">
    <text evidence="10">The sequence shown here is derived from an EMBL/GenBank/DDBJ whole genome shotgun (WGS) entry which is preliminary data.</text>
</comment>
<feature type="region of interest" description="Disordered" evidence="8">
    <location>
        <begin position="1"/>
        <end position="40"/>
    </location>
</feature>
<dbReference type="SUPFAM" id="SSF47090">
    <property type="entry name" value="PGBD-like"/>
    <property type="match status" value="1"/>
</dbReference>
<comment type="pathway">
    <text evidence="1 7">Cell wall biogenesis; peptidoglycan biosynthesis.</text>
</comment>
<dbReference type="PANTHER" id="PTHR41533:SF2">
    <property type="entry name" value="BLR7131 PROTEIN"/>
    <property type="match status" value="1"/>
</dbReference>
<feature type="active site" description="Nucleophile" evidence="7">
    <location>
        <position position="522"/>
    </location>
</feature>
<dbReference type="Pfam" id="PF03734">
    <property type="entry name" value="YkuD"/>
    <property type="match status" value="1"/>
</dbReference>
<dbReference type="GO" id="GO:0009252">
    <property type="term" value="P:peptidoglycan biosynthetic process"/>
    <property type="evidence" value="ECO:0007669"/>
    <property type="project" value="UniProtKB-UniPathway"/>
</dbReference>
<dbReference type="InterPro" id="IPR052905">
    <property type="entry name" value="LD-transpeptidase_YkuD-like"/>
</dbReference>
<dbReference type="Pfam" id="PF01471">
    <property type="entry name" value="PG_binding_1"/>
    <property type="match status" value="1"/>
</dbReference>
<dbReference type="InterPro" id="IPR002477">
    <property type="entry name" value="Peptidoglycan-bd-like"/>
</dbReference>
<dbReference type="EMBL" id="QQNH01000025">
    <property type="protein sequence ID" value="RDE08040.1"/>
    <property type="molecule type" value="Genomic_DNA"/>
</dbReference>
<evidence type="ECO:0000256" key="7">
    <source>
        <dbReference type="PROSITE-ProRule" id="PRU01373"/>
    </source>
</evidence>
<dbReference type="Pfam" id="PF20142">
    <property type="entry name" value="Scaffold"/>
    <property type="match status" value="1"/>
</dbReference>
<keyword evidence="6 7" id="KW-0961">Cell wall biogenesis/degradation</keyword>
<evidence type="ECO:0000256" key="5">
    <source>
        <dbReference type="ARBA" id="ARBA00022984"/>
    </source>
</evidence>
<accession>A0A369W3Y2</accession>
<dbReference type="UniPathway" id="UPA00219"/>
<proteinExistence type="inferred from homology"/>
<dbReference type="InterPro" id="IPR005490">
    <property type="entry name" value="LD_TPept_cat_dom"/>
</dbReference>
<feature type="active site" description="Proton donor/acceptor" evidence="7">
    <location>
        <position position="503"/>
    </location>
</feature>
<protein>
    <submittedName>
        <fullName evidence="10">Peptidoglycan-binding protein</fullName>
    </submittedName>
</protein>
<evidence type="ECO:0000256" key="1">
    <source>
        <dbReference type="ARBA" id="ARBA00004752"/>
    </source>
</evidence>